<organism evidence="2 3">
    <name type="scientific">Vespula squamosa</name>
    <name type="common">Southern yellow jacket</name>
    <name type="synonym">Wasp</name>
    <dbReference type="NCBI Taxonomy" id="30214"/>
    <lineage>
        <taxon>Eukaryota</taxon>
        <taxon>Metazoa</taxon>
        <taxon>Ecdysozoa</taxon>
        <taxon>Arthropoda</taxon>
        <taxon>Hexapoda</taxon>
        <taxon>Insecta</taxon>
        <taxon>Pterygota</taxon>
        <taxon>Neoptera</taxon>
        <taxon>Endopterygota</taxon>
        <taxon>Hymenoptera</taxon>
        <taxon>Apocrita</taxon>
        <taxon>Aculeata</taxon>
        <taxon>Vespoidea</taxon>
        <taxon>Vespidae</taxon>
        <taxon>Vespinae</taxon>
        <taxon>Vespula</taxon>
    </lineage>
</organism>
<feature type="region of interest" description="Disordered" evidence="1">
    <location>
        <begin position="16"/>
        <end position="39"/>
    </location>
</feature>
<feature type="non-terminal residue" evidence="2">
    <location>
        <position position="1"/>
    </location>
</feature>
<dbReference type="AlphaFoldDB" id="A0ABD1ZW83"/>
<gene>
    <name evidence="2" type="ORF">V1478_017910</name>
</gene>
<evidence type="ECO:0000313" key="3">
    <source>
        <dbReference type="Proteomes" id="UP001607302"/>
    </source>
</evidence>
<keyword evidence="3" id="KW-1185">Reference proteome</keyword>
<dbReference type="EMBL" id="JAUDFV010000166">
    <property type="protein sequence ID" value="KAL2712387.1"/>
    <property type="molecule type" value="Genomic_DNA"/>
</dbReference>
<accession>A0ABD1ZW83</accession>
<sequence>SCAFFVSSSFYLAVGGSGSGSGSGSGTGGGDGSILEHRGTWARTDTRGMQYVPSSSSTLTEVAEIEDRGFADC</sequence>
<reference evidence="2 3" key="1">
    <citation type="journal article" date="2024" name="Ann. Entomol. Soc. Am.">
        <title>Genomic analyses of the southern and eastern yellowjacket wasps (Hymenoptera: Vespidae) reveal evolutionary signatures of social life.</title>
        <authorList>
            <person name="Catto M.A."/>
            <person name="Caine P.B."/>
            <person name="Orr S.E."/>
            <person name="Hunt B.G."/>
            <person name="Goodisman M.A.D."/>
        </authorList>
    </citation>
    <scope>NUCLEOTIDE SEQUENCE [LARGE SCALE GENOMIC DNA]</scope>
    <source>
        <strain evidence="2">233</strain>
        <tissue evidence="2">Head and thorax</tissue>
    </source>
</reference>
<dbReference type="Proteomes" id="UP001607302">
    <property type="component" value="Unassembled WGS sequence"/>
</dbReference>
<name>A0ABD1ZW83_VESSQ</name>
<feature type="compositionally biased region" description="Gly residues" evidence="1">
    <location>
        <begin position="16"/>
        <end position="32"/>
    </location>
</feature>
<proteinExistence type="predicted"/>
<evidence type="ECO:0000256" key="1">
    <source>
        <dbReference type="SAM" id="MobiDB-lite"/>
    </source>
</evidence>
<evidence type="ECO:0000313" key="2">
    <source>
        <dbReference type="EMBL" id="KAL2712387.1"/>
    </source>
</evidence>
<protein>
    <submittedName>
        <fullName evidence="2">Uncharacterized protein</fullName>
    </submittedName>
</protein>
<comment type="caution">
    <text evidence="2">The sequence shown here is derived from an EMBL/GenBank/DDBJ whole genome shotgun (WGS) entry which is preliminary data.</text>
</comment>